<organism evidence="1 2">
    <name type="scientific">Staphylococcus aureus</name>
    <dbReference type="NCBI Taxonomy" id="1280"/>
    <lineage>
        <taxon>Bacteria</taxon>
        <taxon>Bacillati</taxon>
        <taxon>Bacillota</taxon>
        <taxon>Bacilli</taxon>
        <taxon>Bacillales</taxon>
        <taxon>Staphylococcaceae</taxon>
        <taxon>Staphylococcus</taxon>
    </lineage>
</organism>
<accession>A0AA40JPT1</accession>
<feature type="non-terminal residue" evidence="1">
    <location>
        <position position="189"/>
    </location>
</feature>
<evidence type="ECO:0000313" key="2">
    <source>
        <dbReference type="Proteomes" id="UP000032274"/>
    </source>
</evidence>
<protein>
    <submittedName>
        <fullName evidence="1">Uncharacterized protein</fullName>
    </submittedName>
</protein>
<dbReference type="AlphaFoldDB" id="A0AA40JPT1"/>
<dbReference type="Proteomes" id="UP000032274">
    <property type="component" value="Unassembled WGS sequence"/>
</dbReference>
<reference evidence="1 2" key="1">
    <citation type="submission" date="2015-01" db="EMBL/GenBank/DDBJ databases">
        <title>Characterization of Swiss Staphylococcus aureus strains involved in food poisoning.</title>
        <authorList>
            <person name="Crovadore J."/>
            <person name="Chablais R."/>
            <person name="Tonacini J."/>
            <person name="Schnyder B."/>
            <person name="Lefort F."/>
        </authorList>
    </citation>
    <scope>NUCLEOTIDE SEQUENCE [LARGE SCALE GENOMIC DNA]</scope>
    <source>
        <strain evidence="1 2">SA-120</strain>
    </source>
</reference>
<name>A0AA40JPT1_STAAU</name>
<proteinExistence type="predicted"/>
<comment type="caution">
    <text evidence="1">The sequence shown here is derived from an EMBL/GenBank/DDBJ whole genome shotgun (WGS) entry which is preliminary data.</text>
</comment>
<dbReference type="EMBL" id="JXIG01000589">
    <property type="protein sequence ID" value="KIU00301.1"/>
    <property type="molecule type" value="Genomic_DNA"/>
</dbReference>
<gene>
    <name evidence="1" type="ORF">QU38_02825</name>
</gene>
<evidence type="ECO:0000313" key="1">
    <source>
        <dbReference type="EMBL" id="KIU00301.1"/>
    </source>
</evidence>
<sequence length="189" mass="20961">MDCFASLAMTEERAVSTTPSLLLRPLDAFEDQFAGFVGVAPAQHLHPLALLEILVVLEEVLDLLEHDRRQVLPLADVRIIGEGAVHRHADQLLVAAGLVLELEHADRAGTHHAARHEGRARDDQRVERVAVGRERVRHEAVIRRVAHRRVQDAVDEQGAAGLVELILHRLAADGNLDDHVEAVRRIVTH</sequence>